<keyword evidence="2" id="KW-1185">Reference proteome</keyword>
<evidence type="ECO:0000313" key="2">
    <source>
        <dbReference type="Proteomes" id="UP000291933"/>
    </source>
</evidence>
<gene>
    <name evidence="1" type="ORF">ET996_07565</name>
</gene>
<dbReference type="EMBL" id="SDMR01000007">
    <property type="protein sequence ID" value="TBT95107.1"/>
    <property type="molecule type" value="Genomic_DNA"/>
</dbReference>
<evidence type="ECO:0000313" key="1">
    <source>
        <dbReference type="EMBL" id="TBT95107.1"/>
    </source>
</evidence>
<dbReference type="Proteomes" id="UP000291933">
    <property type="component" value="Unassembled WGS sequence"/>
</dbReference>
<proteinExistence type="predicted"/>
<evidence type="ECO:0008006" key="3">
    <source>
        <dbReference type="Google" id="ProtNLM"/>
    </source>
</evidence>
<dbReference type="InterPro" id="IPR015947">
    <property type="entry name" value="PUA-like_sf"/>
</dbReference>
<sequence length="450" mass="49738">MDQVELLIACVTKLGAEDVEVTGPSHVNFTLWSIESLAYVQDGGRLRGSVFIDLDIPKEDMPEAVEWAAHQEVGGGKVEAAWVANDEDDGGCIRVVFERDLDPELIQADDPLGQDAYNLLLSWGGEPPDLDLVPPAALRASDPTRIAPTNAWLLIGSDSSYPDPHDLMIDRENAAKGLYEGFWTAAKQTEPGDLLFFYFKGDRKAIHFVARAADNAYFDDLGSGAEWSRRQWWAHVTPMVEIEPIALGELRQITGPTVMQGRSGRYLRPEHAARLSELARPIGPDDAALLARILRPVVGRADHPNPATLDLAAWRALASGTFEREADVERLVVEPLLRLSLHGAEDVSVVKAYPAGRRIVDYVVLRRGVPACAIEVKLRVRRSRRGVWAECRDFEQACDYARRLSVPAILIDALQVHLIHEGASEPTKTLNRAVLLEADLQTIRRHALGL</sequence>
<dbReference type="RefSeq" id="WP_131171945.1">
    <property type="nucleotide sequence ID" value="NZ_FXTL01000006.1"/>
</dbReference>
<dbReference type="OrthoDB" id="5141256at2"/>
<reference evidence="1 2" key="1">
    <citation type="submission" date="2019-01" db="EMBL/GenBank/DDBJ databases">
        <title>Lactibacter flavus gen. nov., sp. nov., a novel bacterium of the family Propionibacteriaceae isolated from raw milk and dairy products.</title>
        <authorList>
            <person name="Huptas C."/>
            <person name="Wenning M."/>
            <person name="Breitenwieser F."/>
            <person name="Doll E."/>
            <person name="Von Neubeck M."/>
            <person name="Busse H.-J."/>
            <person name="Scherer S."/>
        </authorList>
    </citation>
    <scope>NUCLEOTIDE SEQUENCE [LARGE SCALE GENOMIC DNA]</scope>
    <source>
        <strain evidence="1 2">DSM 22130</strain>
    </source>
</reference>
<dbReference type="SUPFAM" id="SSF88697">
    <property type="entry name" value="PUA domain-like"/>
    <property type="match status" value="1"/>
</dbReference>
<comment type="caution">
    <text evidence="1">The sequence shown here is derived from an EMBL/GenBank/DDBJ whole genome shotgun (WGS) entry which is preliminary data.</text>
</comment>
<dbReference type="AlphaFoldDB" id="A0A4Q9KKT3"/>
<accession>A0A4Q9KKT3</accession>
<organism evidence="1 2">
    <name type="scientific">Propioniciclava tarda</name>
    <dbReference type="NCBI Taxonomy" id="433330"/>
    <lineage>
        <taxon>Bacteria</taxon>
        <taxon>Bacillati</taxon>
        <taxon>Actinomycetota</taxon>
        <taxon>Actinomycetes</taxon>
        <taxon>Propionibacteriales</taxon>
        <taxon>Propionibacteriaceae</taxon>
        <taxon>Propioniciclava</taxon>
    </lineage>
</organism>
<protein>
    <recommendedName>
        <fullName evidence="3">EVE domain-containing protein</fullName>
    </recommendedName>
</protein>
<name>A0A4Q9KKT3_PROTD</name>